<dbReference type="AlphaFoldDB" id="A0AAV5RSL4"/>
<dbReference type="GO" id="GO:0000750">
    <property type="term" value="P:pheromone-dependent signal transduction involved in conjugation with cellular fusion"/>
    <property type="evidence" value="ECO:0007669"/>
    <property type="project" value="InterPro"/>
</dbReference>
<organism evidence="1 2">
    <name type="scientific">Maudiozyma humilis</name>
    <name type="common">Sour dough yeast</name>
    <name type="synonym">Kazachstania humilis</name>
    <dbReference type="NCBI Taxonomy" id="51915"/>
    <lineage>
        <taxon>Eukaryota</taxon>
        <taxon>Fungi</taxon>
        <taxon>Dikarya</taxon>
        <taxon>Ascomycota</taxon>
        <taxon>Saccharomycotina</taxon>
        <taxon>Saccharomycetes</taxon>
        <taxon>Saccharomycetales</taxon>
        <taxon>Saccharomycetaceae</taxon>
        <taxon>Maudiozyma</taxon>
    </lineage>
</organism>
<protein>
    <submittedName>
        <fullName evidence="1">Uncharacterized protein</fullName>
    </submittedName>
</protein>
<name>A0AAV5RSL4_MAUHU</name>
<dbReference type="GO" id="GO:0000772">
    <property type="term" value="F:mating pheromone activity"/>
    <property type="evidence" value="ECO:0007669"/>
    <property type="project" value="InterPro"/>
</dbReference>
<dbReference type="InterPro" id="IPR035296">
    <property type="entry name" value="Mfa1/2"/>
</dbReference>
<dbReference type="Proteomes" id="UP001377567">
    <property type="component" value="Unassembled WGS sequence"/>
</dbReference>
<evidence type="ECO:0000313" key="2">
    <source>
        <dbReference type="Proteomes" id="UP001377567"/>
    </source>
</evidence>
<accession>A0AAV5RSL4</accession>
<proteinExistence type="predicted"/>
<gene>
    <name evidence="1" type="ORF">DAKH74_011800</name>
</gene>
<reference evidence="1 2" key="1">
    <citation type="journal article" date="2023" name="Elife">
        <title>Identification of key yeast species and microbe-microbe interactions impacting larval growth of Drosophila in the wild.</title>
        <authorList>
            <person name="Mure A."/>
            <person name="Sugiura Y."/>
            <person name="Maeda R."/>
            <person name="Honda K."/>
            <person name="Sakurai N."/>
            <person name="Takahashi Y."/>
            <person name="Watada M."/>
            <person name="Katoh T."/>
            <person name="Gotoh A."/>
            <person name="Gotoh Y."/>
            <person name="Taniguchi I."/>
            <person name="Nakamura K."/>
            <person name="Hayashi T."/>
            <person name="Katayama T."/>
            <person name="Uemura T."/>
            <person name="Hattori Y."/>
        </authorList>
    </citation>
    <scope>NUCLEOTIDE SEQUENCE [LARGE SCALE GENOMIC DNA]</scope>
    <source>
        <strain evidence="1 2">KH-74</strain>
    </source>
</reference>
<comment type="caution">
    <text evidence="1">The sequence shown here is derived from an EMBL/GenBank/DDBJ whole genome shotgun (WGS) entry which is preliminary data.</text>
</comment>
<sequence length="67" mass="7641">MKEIPVWYFTRPYPVDTRANAGAAASPVLNEPLSDFDDYNLADKESSEKKDNYIVKGLFWDPECVIV</sequence>
<dbReference type="Pfam" id="PF17317">
    <property type="entry name" value="MFA1_2"/>
    <property type="match status" value="1"/>
</dbReference>
<dbReference type="EMBL" id="BTGD01000003">
    <property type="protein sequence ID" value="GMM54564.1"/>
    <property type="molecule type" value="Genomic_DNA"/>
</dbReference>
<evidence type="ECO:0000313" key="1">
    <source>
        <dbReference type="EMBL" id="GMM54564.1"/>
    </source>
</evidence>
<keyword evidence="2" id="KW-1185">Reference proteome</keyword>